<keyword evidence="2" id="KW-0805">Transcription regulation</keyword>
<keyword evidence="4" id="KW-0238">DNA-binding</keyword>
<keyword evidence="5" id="KW-0804">Transcription</keyword>
<dbReference type="InterPro" id="IPR007627">
    <property type="entry name" value="RNA_pol_sigma70_r2"/>
</dbReference>
<dbReference type="SUPFAM" id="SSF88946">
    <property type="entry name" value="Sigma2 domain of RNA polymerase sigma factors"/>
    <property type="match status" value="1"/>
</dbReference>
<evidence type="ECO:0000256" key="3">
    <source>
        <dbReference type="ARBA" id="ARBA00023082"/>
    </source>
</evidence>
<evidence type="ECO:0000313" key="8">
    <source>
        <dbReference type="Proteomes" id="UP000182241"/>
    </source>
</evidence>
<dbReference type="GO" id="GO:0006352">
    <property type="term" value="P:DNA-templated transcription initiation"/>
    <property type="evidence" value="ECO:0007669"/>
    <property type="project" value="InterPro"/>
</dbReference>
<keyword evidence="8" id="KW-1185">Reference proteome</keyword>
<dbReference type="InterPro" id="IPR039425">
    <property type="entry name" value="RNA_pol_sigma-70-like"/>
</dbReference>
<reference evidence="8" key="1">
    <citation type="submission" date="2016-10" db="EMBL/GenBank/DDBJ databases">
        <authorList>
            <person name="Varghese N."/>
            <person name="Submissions S."/>
        </authorList>
    </citation>
    <scope>NUCLEOTIDE SEQUENCE [LARGE SCALE GENOMIC DNA]</scope>
    <source>
        <strain evidence="8">DSM 44234</strain>
    </source>
</reference>
<evidence type="ECO:0000256" key="5">
    <source>
        <dbReference type="ARBA" id="ARBA00023163"/>
    </source>
</evidence>
<dbReference type="EMBL" id="FNSA01000003">
    <property type="protein sequence ID" value="SEB76445.1"/>
    <property type="molecule type" value="Genomic_DNA"/>
</dbReference>
<dbReference type="Pfam" id="PF04542">
    <property type="entry name" value="Sigma70_r2"/>
    <property type="match status" value="1"/>
</dbReference>
<proteinExistence type="inferred from homology"/>
<dbReference type="Gene3D" id="1.10.1740.10">
    <property type="match status" value="1"/>
</dbReference>
<evidence type="ECO:0000256" key="2">
    <source>
        <dbReference type="ARBA" id="ARBA00023015"/>
    </source>
</evidence>
<dbReference type="PANTHER" id="PTHR43133:SF58">
    <property type="entry name" value="ECF RNA POLYMERASE SIGMA FACTOR SIGD"/>
    <property type="match status" value="1"/>
</dbReference>
<dbReference type="PANTHER" id="PTHR43133">
    <property type="entry name" value="RNA POLYMERASE ECF-TYPE SIGMA FACTO"/>
    <property type="match status" value="1"/>
</dbReference>
<sequence length="159" mass="16602">MRGRMKRSGVHLAGAVEAARGGDRRAVRDVLDSVRPTVVRYCRARVSASGGRADDLAHAVCGEVVAALPRYRPRDESFAAFVYGIAAGVVTGERVPEDSPVALLSARHREILILRVAVGLSAEEAASALGCTAAAIRLGQHHALPELRARTDGGAGGEA</sequence>
<evidence type="ECO:0000256" key="4">
    <source>
        <dbReference type="ARBA" id="ARBA00023125"/>
    </source>
</evidence>
<dbReference type="InterPro" id="IPR013325">
    <property type="entry name" value="RNA_pol_sigma_r2"/>
</dbReference>
<feature type="domain" description="RNA polymerase sigma-70 region 2" evidence="6">
    <location>
        <begin position="33"/>
        <end position="89"/>
    </location>
</feature>
<dbReference type="GO" id="GO:0016987">
    <property type="term" value="F:sigma factor activity"/>
    <property type="evidence" value="ECO:0007669"/>
    <property type="project" value="UniProtKB-KW"/>
</dbReference>
<dbReference type="InterPro" id="IPR036388">
    <property type="entry name" value="WH-like_DNA-bd_sf"/>
</dbReference>
<evidence type="ECO:0000259" key="6">
    <source>
        <dbReference type="Pfam" id="PF04542"/>
    </source>
</evidence>
<dbReference type="STRING" id="57704.SAMN04489793_0755"/>
<name>A0A1H4M1S4_TSUTY</name>
<organism evidence="7 8">
    <name type="scientific">Tsukamurella tyrosinosolvens</name>
    <dbReference type="NCBI Taxonomy" id="57704"/>
    <lineage>
        <taxon>Bacteria</taxon>
        <taxon>Bacillati</taxon>
        <taxon>Actinomycetota</taxon>
        <taxon>Actinomycetes</taxon>
        <taxon>Mycobacteriales</taxon>
        <taxon>Tsukamurellaceae</taxon>
        <taxon>Tsukamurella</taxon>
    </lineage>
</organism>
<dbReference type="SUPFAM" id="SSF88659">
    <property type="entry name" value="Sigma3 and sigma4 domains of RNA polymerase sigma factors"/>
    <property type="match status" value="1"/>
</dbReference>
<dbReference type="AlphaFoldDB" id="A0A1H4M1S4"/>
<keyword evidence="3" id="KW-0731">Sigma factor</keyword>
<protein>
    <submittedName>
        <fullName evidence="7">RNA polymerase sigma-70 factor, ECF subfamily</fullName>
    </submittedName>
</protein>
<accession>A0A1H4M1S4</accession>
<gene>
    <name evidence="7" type="ORF">SAMN04489793_0755</name>
</gene>
<dbReference type="GO" id="GO:0003677">
    <property type="term" value="F:DNA binding"/>
    <property type="evidence" value="ECO:0007669"/>
    <property type="project" value="UniProtKB-KW"/>
</dbReference>
<dbReference type="InterPro" id="IPR013324">
    <property type="entry name" value="RNA_pol_sigma_r3/r4-like"/>
</dbReference>
<dbReference type="Gene3D" id="1.10.10.10">
    <property type="entry name" value="Winged helix-like DNA-binding domain superfamily/Winged helix DNA-binding domain"/>
    <property type="match status" value="1"/>
</dbReference>
<evidence type="ECO:0000256" key="1">
    <source>
        <dbReference type="ARBA" id="ARBA00010641"/>
    </source>
</evidence>
<dbReference type="Proteomes" id="UP000182241">
    <property type="component" value="Unassembled WGS sequence"/>
</dbReference>
<comment type="similarity">
    <text evidence="1">Belongs to the sigma-70 factor family. ECF subfamily.</text>
</comment>
<evidence type="ECO:0000313" key="7">
    <source>
        <dbReference type="EMBL" id="SEB76445.1"/>
    </source>
</evidence>